<sequence>MARCEPKFRLDALLTCRHTCVIRILSACDRTIICEKTNKEGKREVIKFAGETWERVEKLAAIRKELGQDYLYQGPRAMKQADGTLRDGHYTHPGVAGNSALDKKEQVRVSNRILRFIEATYRLEKLNLPTCKEYMNMPINREGASFNHSGPVHLNNYNGRGTRDQYRQRKADKILPDKPVHGYEDEGQATMSEKEFANKLQIAEMEKSEMSEEERQGLLEERVQE</sequence>
<proteinExistence type="predicted"/>
<name>A0AAD5SAP7_9FUNG</name>
<dbReference type="Proteomes" id="UP001212841">
    <property type="component" value="Unassembled WGS sequence"/>
</dbReference>
<gene>
    <name evidence="2" type="ORF">HK097_009870</name>
</gene>
<evidence type="ECO:0000313" key="2">
    <source>
        <dbReference type="EMBL" id="KAJ3049112.1"/>
    </source>
</evidence>
<evidence type="ECO:0000313" key="3">
    <source>
        <dbReference type="Proteomes" id="UP001212841"/>
    </source>
</evidence>
<comment type="caution">
    <text evidence="2">The sequence shown here is derived from an EMBL/GenBank/DDBJ whole genome shotgun (WGS) entry which is preliminary data.</text>
</comment>
<organism evidence="2 3">
    <name type="scientific">Rhizophlyctis rosea</name>
    <dbReference type="NCBI Taxonomy" id="64517"/>
    <lineage>
        <taxon>Eukaryota</taxon>
        <taxon>Fungi</taxon>
        <taxon>Fungi incertae sedis</taxon>
        <taxon>Chytridiomycota</taxon>
        <taxon>Chytridiomycota incertae sedis</taxon>
        <taxon>Chytridiomycetes</taxon>
        <taxon>Rhizophlyctidales</taxon>
        <taxon>Rhizophlyctidaceae</taxon>
        <taxon>Rhizophlyctis</taxon>
    </lineage>
</organism>
<dbReference type="EMBL" id="JADGJD010000693">
    <property type="protein sequence ID" value="KAJ3049112.1"/>
    <property type="molecule type" value="Genomic_DNA"/>
</dbReference>
<dbReference type="AlphaFoldDB" id="A0AAD5SAP7"/>
<keyword evidence="3" id="KW-1185">Reference proteome</keyword>
<feature type="region of interest" description="Disordered" evidence="1">
    <location>
        <begin position="205"/>
        <end position="225"/>
    </location>
</feature>
<accession>A0AAD5SAP7</accession>
<evidence type="ECO:0000256" key="1">
    <source>
        <dbReference type="SAM" id="MobiDB-lite"/>
    </source>
</evidence>
<reference evidence="2" key="1">
    <citation type="submission" date="2020-05" db="EMBL/GenBank/DDBJ databases">
        <title>Phylogenomic resolution of chytrid fungi.</title>
        <authorList>
            <person name="Stajich J.E."/>
            <person name="Amses K."/>
            <person name="Simmons R."/>
            <person name="Seto K."/>
            <person name="Myers J."/>
            <person name="Bonds A."/>
            <person name="Quandt C.A."/>
            <person name="Barry K."/>
            <person name="Liu P."/>
            <person name="Grigoriev I."/>
            <person name="Longcore J.E."/>
            <person name="James T.Y."/>
        </authorList>
    </citation>
    <scope>NUCLEOTIDE SEQUENCE</scope>
    <source>
        <strain evidence="2">JEL0318</strain>
    </source>
</reference>
<protein>
    <submittedName>
        <fullName evidence="2">Uncharacterized protein</fullName>
    </submittedName>
</protein>